<evidence type="ECO:0000256" key="2">
    <source>
        <dbReference type="ARBA" id="ARBA00006801"/>
    </source>
</evidence>
<proteinExistence type="inferred from homology"/>
<dbReference type="GO" id="GO:0003712">
    <property type="term" value="F:transcription coregulator activity"/>
    <property type="evidence" value="ECO:0007669"/>
    <property type="project" value="TreeGrafter"/>
</dbReference>
<feature type="coiled-coil region" evidence="6">
    <location>
        <begin position="89"/>
        <end position="116"/>
    </location>
</feature>
<dbReference type="Gene3D" id="2.60.120.650">
    <property type="entry name" value="Cupin"/>
    <property type="match status" value="2"/>
</dbReference>
<dbReference type="EMBL" id="CAEKDK010000004">
    <property type="protein sequence ID" value="CAB4275928.1"/>
    <property type="molecule type" value="Genomic_DNA"/>
</dbReference>
<evidence type="ECO:0000256" key="4">
    <source>
        <dbReference type="ARBA" id="ARBA00023242"/>
    </source>
</evidence>
<comment type="similarity">
    <text evidence="2">Belongs to the JARID1 histone demethylase family.</text>
</comment>
<dbReference type="GO" id="GO:0000118">
    <property type="term" value="C:histone deacetylase complex"/>
    <property type="evidence" value="ECO:0007669"/>
    <property type="project" value="TreeGrafter"/>
</dbReference>
<dbReference type="Pfam" id="PF08879">
    <property type="entry name" value="WRC"/>
    <property type="match status" value="1"/>
</dbReference>
<keyword evidence="6" id="KW-0175">Coiled coil</keyword>
<evidence type="ECO:0000256" key="6">
    <source>
        <dbReference type="SAM" id="Coils"/>
    </source>
</evidence>
<evidence type="ECO:0000256" key="3">
    <source>
        <dbReference type="ARBA" id="ARBA00022723"/>
    </source>
</evidence>
<organism evidence="10 11">
    <name type="scientific">Prunus armeniaca</name>
    <name type="common">Apricot</name>
    <name type="synonym">Armeniaca vulgaris</name>
    <dbReference type="NCBI Taxonomy" id="36596"/>
    <lineage>
        <taxon>Eukaryota</taxon>
        <taxon>Viridiplantae</taxon>
        <taxon>Streptophyta</taxon>
        <taxon>Embryophyta</taxon>
        <taxon>Tracheophyta</taxon>
        <taxon>Spermatophyta</taxon>
        <taxon>Magnoliopsida</taxon>
        <taxon>eudicotyledons</taxon>
        <taxon>Gunneridae</taxon>
        <taxon>Pentapetalae</taxon>
        <taxon>rosids</taxon>
        <taxon>fabids</taxon>
        <taxon>Rosales</taxon>
        <taxon>Rosaceae</taxon>
        <taxon>Amygdaloideae</taxon>
        <taxon>Amygdaleae</taxon>
        <taxon>Prunus</taxon>
    </lineage>
</organism>
<keyword evidence="3" id="KW-0479">Metal-binding</keyword>
<feature type="compositionally biased region" description="Basic and acidic residues" evidence="7">
    <location>
        <begin position="833"/>
        <end position="843"/>
    </location>
</feature>
<evidence type="ECO:0000259" key="8">
    <source>
        <dbReference type="PROSITE" id="PS51184"/>
    </source>
</evidence>
<name>A0A6J5UPB6_PRUAR</name>
<dbReference type="GO" id="GO:0031490">
    <property type="term" value="F:chromatin DNA binding"/>
    <property type="evidence" value="ECO:0007669"/>
    <property type="project" value="TreeGrafter"/>
</dbReference>
<dbReference type="AlphaFoldDB" id="A0A6J5UPB6"/>
<dbReference type="PROSITE" id="PS51184">
    <property type="entry name" value="JMJC"/>
    <property type="match status" value="1"/>
</dbReference>
<keyword evidence="4" id="KW-0539">Nucleus</keyword>
<dbReference type="PROSITE" id="PS51667">
    <property type="entry name" value="WRC"/>
    <property type="match status" value="1"/>
</dbReference>
<dbReference type="GO" id="GO:0006357">
    <property type="term" value="P:regulation of transcription by RNA polymerase II"/>
    <property type="evidence" value="ECO:0007669"/>
    <property type="project" value="TreeGrafter"/>
</dbReference>
<dbReference type="PANTHER" id="PTHR12549:SF42">
    <property type="entry name" value="LYSINE-SPECIFIC DEMETHYLASE JMJ28"/>
    <property type="match status" value="1"/>
</dbReference>
<reference evidence="10 11" key="1">
    <citation type="submission" date="2020-05" db="EMBL/GenBank/DDBJ databases">
        <authorList>
            <person name="Campoy J."/>
            <person name="Schneeberger K."/>
            <person name="Spophaly S."/>
        </authorList>
    </citation>
    <scope>NUCLEOTIDE SEQUENCE [LARGE SCALE GENOMIC DNA]</scope>
    <source>
        <strain evidence="10">PruArmRojPasFocal</strain>
    </source>
</reference>
<evidence type="ECO:0000256" key="5">
    <source>
        <dbReference type="PROSITE-ProRule" id="PRU01002"/>
    </source>
</evidence>
<sequence length="1042" mass="118613">MDEEGALPDHLRCGRTDGRQWRCKRRVMDDMKLCEIHYLQGRHRQFREKVPESLKLQRKPKNAPSRDQNHNGVKIRARKVDNLVKLLKRKRSEETLKKSKKRKKKMKLKKSELNLELIRMVLKREVDKRNQTKKKKVVEEESEDDDDDDHDDLTRDLPNGLMAISSSSSQSPLLRSGNAGSNSSSDGKVGVDMGPAAMRRRCFRSKNIEPMPAGTLQASSDFNLYDNMVLPYNVGKLRRGKRKRCHWCQRSGSGVSSCLTKCSSCQKHFFCLGCIKERYFDTQDEVKMACPVCQGTCTCKECSENQSKDAESKDYLGVKNKVEVILHFHYLICMLLPVLKQINQDQKVELEAEAKMRGEKLSEVHIKKAEYSCNEQQCCNKCKASIVDLHRSCPNCSYNLCLSCCRDIFNGSLLGGINTSLSKHSNKKKNCASGKGQLLKKPIANRKQNVRSVYLSSSASVLSLKTCNAVKGISCPPKEFGGCGDSLLHLRCVFPLSWINELEVSAEEIVCSYEFPETSDMSLCCTLCLGMDQKVDGIKQLQEAAVRENSNDNYLYCPTLLEIHGDNVEHFQKHWSKGHPVIVRDVLQTTSDLSWDPVLMFCTYLERSIASYENNQNSHEAIHCLDWCEVEIGIRQSFMGSLKGQGQRNMWNETLKLRGWLSSQLFQEQFPAHYAEIIRALPLQEYMNPMSGLLNLAARMPQEIPKPDLGPCVYISYGCTEQLVQANAVIKLSYDSYDVVNILAHTSDVPISEEQVSKIRKLLKKHKAQYQRESSRATSEQTIAKKVKGESVLHSEPMEEAGSHNVIGEEMHLRKRVARESCFSTHAACTRNLKESNMPHDGESDSETDSEATLSSSETIDDDAETSKDKMSQVLLESCNGYKRKTLAESCGAQWDVFRRQDVPKLIQYLRRHSNEFTRKFDIHKRVDHPILDQSFFLDSSHKLRLKEEFKIEPWTFEQHIGEAVIIPAGCPYQIRSPKSCVHVVLDFVSPENVDECIQLTDEVRLLPEDHKAKVDKLEVKRMALYSISSAIKEIRELTCAM</sequence>
<dbReference type="Proteomes" id="UP000507222">
    <property type="component" value="Unassembled WGS sequence"/>
</dbReference>
<feature type="compositionally biased region" description="Acidic residues" evidence="7">
    <location>
        <begin position="140"/>
        <end position="151"/>
    </location>
</feature>
<dbReference type="PANTHER" id="PTHR12549">
    <property type="entry name" value="JMJC DOMAIN-CONTAINING HISTONE DEMETHYLATION PROTEIN"/>
    <property type="match status" value="1"/>
</dbReference>
<evidence type="ECO:0000313" key="10">
    <source>
        <dbReference type="EMBL" id="CAB4275928.1"/>
    </source>
</evidence>
<comment type="caution">
    <text evidence="5">Lacks conserved residue(s) required for the propagation of feature annotation.</text>
</comment>
<feature type="region of interest" description="Disordered" evidence="7">
    <location>
        <begin position="52"/>
        <end position="74"/>
    </location>
</feature>
<dbReference type="SMART" id="SM00558">
    <property type="entry name" value="JmjC"/>
    <property type="match status" value="1"/>
</dbReference>
<feature type="domain" description="JmjC" evidence="8">
    <location>
        <begin position="670"/>
        <end position="1005"/>
    </location>
</feature>
<evidence type="ECO:0000256" key="7">
    <source>
        <dbReference type="SAM" id="MobiDB-lite"/>
    </source>
</evidence>
<feature type="compositionally biased region" description="Low complexity" evidence="7">
    <location>
        <begin position="165"/>
        <end position="185"/>
    </location>
</feature>
<feature type="region of interest" description="Disordered" evidence="7">
    <location>
        <begin position="768"/>
        <end position="807"/>
    </location>
</feature>
<dbReference type="InterPro" id="IPR045109">
    <property type="entry name" value="LSDs-like"/>
</dbReference>
<dbReference type="InterPro" id="IPR014977">
    <property type="entry name" value="WRC_dom"/>
</dbReference>
<dbReference type="InterPro" id="IPR003347">
    <property type="entry name" value="JmjC_dom"/>
</dbReference>
<protein>
    <recommendedName>
        <fullName evidence="12">JmjC domain-containing protein</fullName>
    </recommendedName>
</protein>
<dbReference type="GO" id="GO:0046872">
    <property type="term" value="F:metal ion binding"/>
    <property type="evidence" value="ECO:0007669"/>
    <property type="project" value="UniProtKB-KW"/>
</dbReference>
<feature type="region of interest" description="Disordered" evidence="7">
    <location>
        <begin position="833"/>
        <end position="868"/>
    </location>
</feature>
<comment type="subcellular location">
    <subcellularLocation>
        <location evidence="1">Nucleus</location>
    </subcellularLocation>
</comment>
<evidence type="ECO:0000256" key="1">
    <source>
        <dbReference type="ARBA" id="ARBA00004123"/>
    </source>
</evidence>
<accession>A0A6J5UPB6</accession>
<feature type="region of interest" description="Disordered" evidence="7">
    <location>
        <begin position="127"/>
        <end position="193"/>
    </location>
</feature>
<evidence type="ECO:0000259" key="9">
    <source>
        <dbReference type="PROSITE" id="PS51667"/>
    </source>
</evidence>
<dbReference type="GO" id="GO:0032454">
    <property type="term" value="F:histone H3K9 demethylase activity"/>
    <property type="evidence" value="ECO:0007669"/>
    <property type="project" value="InterPro"/>
</dbReference>
<dbReference type="Pfam" id="PF02373">
    <property type="entry name" value="JmjC"/>
    <property type="match status" value="1"/>
</dbReference>
<evidence type="ECO:0000313" key="11">
    <source>
        <dbReference type="Proteomes" id="UP000507222"/>
    </source>
</evidence>
<gene>
    <name evidence="10" type="ORF">CURHAP_LOCUS24914</name>
</gene>
<evidence type="ECO:0008006" key="12">
    <source>
        <dbReference type="Google" id="ProtNLM"/>
    </source>
</evidence>
<dbReference type="GO" id="GO:0000785">
    <property type="term" value="C:chromatin"/>
    <property type="evidence" value="ECO:0007669"/>
    <property type="project" value="TreeGrafter"/>
</dbReference>
<dbReference type="SUPFAM" id="SSF51197">
    <property type="entry name" value="Clavaminate synthase-like"/>
    <property type="match status" value="1"/>
</dbReference>
<feature type="compositionally biased region" description="Basic and acidic residues" evidence="7">
    <location>
        <begin position="787"/>
        <end position="797"/>
    </location>
</feature>
<feature type="domain" description="WRC" evidence="9">
    <location>
        <begin position="7"/>
        <end position="53"/>
    </location>
</feature>